<dbReference type="AlphaFoldDB" id="A0AAW6M8H3"/>
<evidence type="ECO:0000313" key="2">
    <source>
        <dbReference type="EMBL" id="MDE8697646.1"/>
    </source>
</evidence>
<dbReference type="RefSeq" id="WP_275202815.1">
    <property type="nucleotide sequence ID" value="NZ_JARFID010000087.1"/>
</dbReference>
<evidence type="ECO:0000313" key="3">
    <source>
        <dbReference type="Proteomes" id="UP001221924"/>
    </source>
</evidence>
<dbReference type="Pfam" id="PF20148">
    <property type="entry name" value="DUF6531"/>
    <property type="match status" value="1"/>
</dbReference>
<dbReference type="Proteomes" id="UP001221924">
    <property type="component" value="Unassembled WGS sequence"/>
</dbReference>
<dbReference type="InterPro" id="IPR045351">
    <property type="entry name" value="DUF6531"/>
</dbReference>
<dbReference type="EMBL" id="JARFID010000087">
    <property type="protein sequence ID" value="MDE8697646.1"/>
    <property type="molecule type" value="Genomic_DNA"/>
</dbReference>
<feature type="non-terminal residue" evidence="2">
    <location>
        <position position="241"/>
    </location>
</feature>
<accession>A0AAW6M8H3</accession>
<name>A0AAW6M8H3_9BACE</name>
<feature type="domain" description="DUF6531" evidence="1">
    <location>
        <begin position="56"/>
        <end position="130"/>
    </location>
</feature>
<proteinExistence type="predicted"/>
<comment type="caution">
    <text evidence="2">The sequence shown here is derived from an EMBL/GenBank/DDBJ whole genome shotgun (WGS) entry which is preliminary data.</text>
</comment>
<reference evidence="2" key="1">
    <citation type="submission" date="2023-03" db="EMBL/GenBank/DDBJ databases">
        <title>DFI Biobank Strains.</title>
        <authorList>
            <person name="Mostad J."/>
            <person name="Paddock L."/>
            <person name="Medina S."/>
            <person name="Waligurski E."/>
            <person name="Barat B."/>
            <person name="Smith R."/>
            <person name="Burgo V."/>
            <person name="Metcalfe C."/>
            <person name="Woodson C."/>
            <person name="Sundararajan A."/>
            <person name="Ramaswamy R."/>
            <person name="Lin H."/>
            <person name="Pamer E.G."/>
        </authorList>
    </citation>
    <scope>NUCLEOTIDE SEQUENCE</scope>
    <source>
        <strain evidence="2">DFI.9.5</strain>
    </source>
</reference>
<protein>
    <submittedName>
        <fullName evidence="2">DUF6531 domain-containing protein</fullName>
    </submittedName>
</protein>
<gene>
    <name evidence="2" type="ORF">PZH42_26500</name>
</gene>
<evidence type="ECO:0000259" key="1">
    <source>
        <dbReference type="Pfam" id="PF20148"/>
    </source>
</evidence>
<organism evidence="2 3">
    <name type="scientific">Bacteroides cellulosilyticus</name>
    <dbReference type="NCBI Taxonomy" id="246787"/>
    <lineage>
        <taxon>Bacteria</taxon>
        <taxon>Pseudomonadati</taxon>
        <taxon>Bacteroidota</taxon>
        <taxon>Bacteroidia</taxon>
        <taxon>Bacteroidales</taxon>
        <taxon>Bacteroidaceae</taxon>
        <taxon>Bacteroides</taxon>
    </lineage>
</organism>
<sequence>LNPMAALARKCTGAFGRFYKKKTKKLADKLHSKVNKTIKSESIKNMLHKAICTVTGHPVDVAGGTFFTDEEDFWLDGPVPLSWERTWYSRSDYRGPLGNGWHHAYDMGVVADTEEGTLTLRMSDGIPVAFPLPTAEEPSFILSERKEARLEQDGCYCVWDMAEDLYYRFTRKEYDSVRLLESVTDCNGLGIRFEYTKEGLLHSITDSAGRRLRVEHDTRNGRILEICGPHPEDPEKEITLA</sequence>
<feature type="non-terminal residue" evidence="2">
    <location>
        <position position="1"/>
    </location>
</feature>